<name>A0AAD6Y4I4_9AGAR</name>
<accession>A0AAD6Y4I4</accession>
<feature type="region of interest" description="Disordered" evidence="1">
    <location>
        <begin position="1"/>
        <end position="50"/>
    </location>
</feature>
<evidence type="ECO:0000256" key="1">
    <source>
        <dbReference type="SAM" id="MobiDB-lite"/>
    </source>
</evidence>
<proteinExistence type="predicted"/>
<feature type="compositionally biased region" description="Low complexity" evidence="1">
    <location>
        <begin position="1"/>
        <end position="10"/>
    </location>
</feature>
<comment type="caution">
    <text evidence="2">The sequence shown here is derived from an EMBL/GenBank/DDBJ whole genome shotgun (WGS) entry which is preliminary data.</text>
</comment>
<dbReference type="EMBL" id="JARJCW010000136">
    <property type="protein sequence ID" value="KAJ7191211.1"/>
    <property type="molecule type" value="Genomic_DNA"/>
</dbReference>
<organism evidence="2 3">
    <name type="scientific">Mycena pura</name>
    <dbReference type="NCBI Taxonomy" id="153505"/>
    <lineage>
        <taxon>Eukaryota</taxon>
        <taxon>Fungi</taxon>
        <taxon>Dikarya</taxon>
        <taxon>Basidiomycota</taxon>
        <taxon>Agaricomycotina</taxon>
        <taxon>Agaricomycetes</taxon>
        <taxon>Agaricomycetidae</taxon>
        <taxon>Agaricales</taxon>
        <taxon>Marasmiineae</taxon>
        <taxon>Mycenaceae</taxon>
        <taxon>Mycena</taxon>
    </lineage>
</organism>
<dbReference type="AlphaFoldDB" id="A0AAD6Y4I4"/>
<evidence type="ECO:0000313" key="3">
    <source>
        <dbReference type="Proteomes" id="UP001219525"/>
    </source>
</evidence>
<dbReference type="Proteomes" id="UP001219525">
    <property type="component" value="Unassembled WGS sequence"/>
</dbReference>
<keyword evidence="3" id="KW-1185">Reference proteome</keyword>
<gene>
    <name evidence="2" type="ORF">GGX14DRAFT_407394</name>
</gene>
<evidence type="ECO:0000313" key="2">
    <source>
        <dbReference type="EMBL" id="KAJ7191211.1"/>
    </source>
</evidence>
<reference evidence="2" key="1">
    <citation type="submission" date="2023-03" db="EMBL/GenBank/DDBJ databases">
        <title>Massive genome expansion in bonnet fungi (Mycena s.s.) driven by repeated elements and novel gene families across ecological guilds.</title>
        <authorList>
            <consortium name="Lawrence Berkeley National Laboratory"/>
            <person name="Harder C.B."/>
            <person name="Miyauchi S."/>
            <person name="Viragh M."/>
            <person name="Kuo A."/>
            <person name="Thoen E."/>
            <person name="Andreopoulos B."/>
            <person name="Lu D."/>
            <person name="Skrede I."/>
            <person name="Drula E."/>
            <person name="Henrissat B."/>
            <person name="Morin E."/>
            <person name="Kohler A."/>
            <person name="Barry K."/>
            <person name="LaButti K."/>
            <person name="Morin E."/>
            <person name="Salamov A."/>
            <person name="Lipzen A."/>
            <person name="Mereny Z."/>
            <person name="Hegedus B."/>
            <person name="Baldrian P."/>
            <person name="Stursova M."/>
            <person name="Weitz H."/>
            <person name="Taylor A."/>
            <person name="Grigoriev I.V."/>
            <person name="Nagy L.G."/>
            <person name="Martin F."/>
            <person name="Kauserud H."/>
        </authorList>
    </citation>
    <scope>NUCLEOTIDE SEQUENCE</scope>
    <source>
        <strain evidence="2">9144</strain>
    </source>
</reference>
<protein>
    <submittedName>
        <fullName evidence="2">Uncharacterized protein</fullName>
    </submittedName>
</protein>
<sequence>MAAGARPPRGAAKHKKTFARASAHAPECPRRGQAAASSSEDCGALQTRHGFRDVESRRWESDASAGAMWMRSGGVRGAMTPGTLFSGRRAAVGRAAPVRRKEGRAVCGHRRVGETAGQRQKTRAGIVLVVAVCGHTSADAVGGQRGTWDMFSLRSKGPRWTTVEVEGDFGKHGKLKVHSAVPLAGGIDGSIDGSKFGGIPNSQMLCATRAFGMLQVRDYWTRYIQPQI</sequence>